<gene>
    <name evidence="1" type="ORF">SDC9_82455</name>
</gene>
<dbReference type="AlphaFoldDB" id="A0A644Z772"/>
<proteinExistence type="predicted"/>
<protein>
    <submittedName>
        <fullName evidence="1">Uncharacterized protein</fullName>
    </submittedName>
</protein>
<sequence length="29" mass="3512">MVYDTTVLHHRDDLEMQTKEGMIYQNTEI</sequence>
<accession>A0A644Z772</accession>
<name>A0A644Z772_9ZZZZ</name>
<organism evidence="1">
    <name type="scientific">bioreactor metagenome</name>
    <dbReference type="NCBI Taxonomy" id="1076179"/>
    <lineage>
        <taxon>unclassified sequences</taxon>
        <taxon>metagenomes</taxon>
        <taxon>ecological metagenomes</taxon>
    </lineage>
</organism>
<comment type="caution">
    <text evidence="1">The sequence shown here is derived from an EMBL/GenBank/DDBJ whole genome shotgun (WGS) entry which is preliminary data.</text>
</comment>
<evidence type="ECO:0000313" key="1">
    <source>
        <dbReference type="EMBL" id="MPM35861.1"/>
    </source>
</evidence>
<dbReference type="EMBL" id="VSSQ01007421">
    <property type="protein sequence ID" value="MPM35861.1"/>
    <property type="molecule type" value="Genomic_DNA"/>
</dbReference>
<reference evidence="1" key="1">
    <citation type="submission" date="2019-08" db="EMBL/GenBank/DDBJ databases">
        <authorList>
            <person name="Kucharzyk K."/>
            <person name="Murdoch R.W."/>
            <person name="Higgins S."/>
            <person name="Loffler F."/>
        </authorList>
    </citation>
    <scope>NUCLEOTIDE SEQUENCE</scope>
</reference>